<dbReference type="Pfam" id="PF01909">
    <property type="entry name" value="NTP_transf_2"/>
    <property type="match status" value="1"/>
</dbReference>
<dbReference type="InterPro" id="IPR043519">
    <property type="entry name" value="NT_sf"/>
</dbReference>
<dbReference type="Proteomes" id="UP000741360">
    <property type="component" value="Unassembled WGS sequence"/>
</dbReference>
<gene>
    <name evidence="2" type="ORF">HYY65_08330</name>
</gene>
<dbReference type="Gene3D" id="3.30.460.10">
    <property type="entry name" value="Beta Polymerase, domain 2"/>
    <property type="match status" value="1"/>
</dbReference>
<sequence>MKARKKVLSEGVLQETVRRIVEVAKPEKIILFGSAARGELGPDSDLDFLVIKACSHRRNTARRIRRALFGIGVPIDIIVAKPEDIERYKDAIGLLYRPALREGKVLYAA</sequence>
<dbReference type="PANTHER" id="PTHR37030">
    <property type="entry name" value="NUCLEOTIDYLTRANSFERASE"/>
    <property type="match status" value="1"/>
</dbReference>
<feature type="domain" description="Polymerase nucleotidyl transferase" evidence="1">
    <location>
        <begin position="23"/>
        <end position="79"/>
    </location>
</feature>
<dbReference type="CDD" id="cd05403">
    <property type="entry name" value="NT_KNTase_like"/>
    <property type="match status" value="1"/>
</dbReference>
<name>A0A932GQ06_UNCTE</name>
<dbReference type="PANTHER" id="PTHR37030:SF1">
    <property type="entry name" value="NUCLEOTIDYLTRANSFERASE"/>
    <property type="match status" value="1"/>
</dbReference>
<comment type="caution">
    <text evidence="2">The sequence shown here is derived from an EMBL/GenBank/DDBJ whole genome shotgun (WGS) entry which is preliminary data.</text>
</comment>
<reference evidence="2" key="1">
    <citation type="submission" date="2020-07" db="EMBL/GenBank/DDBJ databases">
        <title>Huge and variable diversity of episymbiotic CPR bacteria and DPANN archaea in groundwater ecosystems.</title>
        <authorList>
            <person name="He C.Y."/>
            <person name="Keren R."/>
            <person name="Whittaker M."/>
            <person name="Farag I.F."/>
            <person name="Doudna J."/>
            <person name="Cate J.H.D."/>
            <person name="Banfield J.F."/>
        </authorList>
    </citation>
    <scope>NUCLEOTIDE SEQUENCE</scope>
    <source>
        <strain evidence="2">NC_groundwater_717_Ag_S-0.2um_59_8</strain>
    </source>
</reference>
<proteinExistence type="predicted"/>
<evidence type="ECO:0000313" key="3">
    <source>
        <dbReference type="Proteomes" id="UP000741360"/>
    </source>
</evidence>
<dbReference type="GO" id="GO:0016779">
    <property type="term" value="F:nucleotidyltransferase activity"/>
    <property type="evidence" value="ECO:0007669"/>
    <property type="project" value="InterPro"/>
</dbReference>
<protein>
    <submittedName>
        <fullName evidence="2">Nucleotidyltransferase domain-containing protein</fullName>
    </submittedName>
</protein>
<dbReference type="InterPro" id="IPR002934">
    <property type="entry name" value="Polymerase_NTP_transf_dom"/>
</dbReference>
<evidence type="ECO:0000259" key="1">
    <source>
        <dbReference type="Pfam" id="PF01909"/>
    </source>
</evidence>
<dbReference type="AlphaFoldDB" id="A0A932GQ06"/>
<dbReference type="SUPFAM" id="SSF81301">
    <property type="entry name" value="Nucleotidyltransferase"/>
    <property type="match status" value="1"/>
</dbReference>
<dbReference type="EMBL" id="JACPSX010000160">
    <property type="protein sequence ID" value="MBI3015046.1"/>
    <property type="molecule type" value="Genomic_DNA"/>
</dbReference>
<accession>A0A932GQ06</accession>
<evidence type="ECO:0000313" key="2">
    <source>
        <dbReference type="EMBL" id="MBI3015046.1"/>
    </source>
</evidence>
<organism evidence="2 3">
    <name type="scientific">Tectimicrobiota bacterium</name>
    <dbReference type="NCBI Taxonomy" id="2528274"/>
    <lineage>
        <taxon>Bacteria</taxon>
        <taxon>Pseudomonadati</taxon>
        <taxon>Nitrospinota/Tectimicrobiota group</taxon>
        <taxon>Candidatus Tectimicrobiota</taxon>
    </lineage>
</organism>